<protein>
    <submittedName>
        <fullName evidence="11">ABC transporter ATP-binding protein</fullName>
    </submittedName>
</protein>
<sequence>MATFRDILNYFRPEWKLSVFSITASSIYEVIDLVVPYAIGQILNVLSNQPLDKPLESAIATVSNIINYPVNKSFSLGLLLGLVFLVTVVRAPTQPWLTGWFHWDIAFRSRRDQNQAAIAKILTLPLEFYDENNPGRIAGRVARGVSNHTWAYPEIAGQFIPKLIRVLGIFAFILVIEWRIAILYLISFVIILSLSLKNLQQLIRYETRLDKYMEDTESRTSELITNIKTVKAFATEARELKRQKQRLDRELMVLDYRIHVGYVKLGTWQKTVIQFCVFIILGLTLAATVDGRISLGHFIMTLTLSSMAYAELEPISILAEGFARRYSSMLRFHEFLQEPTGSDSVGLLEESNQAESAYKFSGKIEFSHLTFGYDANRQVLEDINLLIEPYQTVALVGRSGSGKSTLVKLLLRYFAPQSGQILIDGQDIRTLDVGKYRRRLAIVHQEVDVFNGTVLENLTYGRPDASLEEVQEACEIARVDEVVQHLPQGYYTVVGERGVRLSGGQRQRLGIARALLVKPDVLVFDEATSSLDYESERSIQLAMRSIQGTCTTIVIAHRLSTVREADKIVVLDRGRIVEVGSHDELLRHKGIYRRLHSLQETGELLS</sequence>
<proteinExistence type="predicted"/>
<dbReference type="InterPro" id="IPR011527">
    <property type="entry name" value="ABC1_TM_dom"/>
</dbReference>
<dbReference type="PANTHER" id="PTHR24221:SF646">
    <property type="entry name" value="HAEMOLYSIN SECRETION ATP-BINDING PROTEIN"/>
    <property type="match status" value="1"/>
</dbReference>
<dbReference type="InterPro" id="IPR003439">
    <property type="entry name" value="ABC_transporter-like_ATP-bd"/>
</dbReference>
<dbReference type="Pfam" id="PF00664">
    <property type="entry name" value="ABC_membrane"/>
    <property type="match status" value="1"/>
</dbReference>
<reference evidence="11 12" key="1">
    <citation type="journal article" date="2020" name="ISME J.">
        <title>Comparative genomics reveals insights into cyanobacterial evolution and habitat adaptation.</title>
        <authorList>
            <person name="Chen M.Y."/>
            <person name="Teng W.K."/>
            <person name="Zhao L."/>
            <person name="Hu C.X."/>
            <person name="Zhou Y.K."/>
            <person name="Han B.P."/>
            <person name="Song L.R."/>
            <person name="Shu W.S."/>
        </authorList>
    </citation>
    <scope>NUCLEOTIDE SEQUENCE [LARGE SCALE GENOMIC DNA]</scope>
    <source>
        <strain evidence="11 12">FACHB-159</strain>
    </source>
</reference>
<dbReference type="SUPFAM" id="SSF90123">
    <property type="entry name" value="ABC transporter transmembrane region"/>
    <property type="match status" value="1"/>
</dbReference>
<dbReference type="Proteomes" id="UP000637383">
    <property type="component" value="Unassembled WGS sequence"/>
</dbReference>
<evidence type="ECO:0000256" key="4">
    <source>
        <dbReference type="ARBA" id="ARBA00022840"/>
    </source>
</evidence>
<keyword evidence="6 8" id="KW-0472">Membrane</keyword>
<evidence type="ECO:0000256" key="1">
    <source>
        <dbReference type="ARBA" id="ARBA00004651"/>
    </source>
</evidence>
<dbReference type="EMBL" id="JACJTU010000013">
    <property type="protein sequence ID" value="MBD2735252.1"/>
    <property type="molecule type" value="Genomic_DNA"/>
</dbReference>
<dbReference type="GO" id="GO:0005524">
    <property type="term" value="F:ATP binding"/>
    <property type="evidence" value="ECO:0007669"/>
    <property type="project" value="UniProtKB-KW"/>
</dbReference>
<dbReference type="Pfam" id="PF00005">
    <property type="entry name" value="ABC_tran"/>
    <property type="match status" value="1"/>
</dbReference>
<evidence type="ECO:0000259" key="9">
    <source>
        <dbReference type="PROSITE" id="PS50893"/>
    </source>
</evidence>
<dbReference type="SUPFAM" id="SSF52540">
    <property type="entry name" value="P-loop containing nucleoside triphosphate hydrolases"/>
    <property type="match status" value="1"/>
</dbReference>
<dbReference type="InterPro" id="IPR003593">
    <property type="entry name" value="AAA+_ATPase"/>
</dbReference>
<dbReference type="PROSITE" id="PS50929">
    <property type="entry name" value="ABC_TM1F"/>
    <property type="match status" value="1"/>
</dbReference>
<feature type="transmembrane region" description="Helical" evidence="8">
    <location>
        <begin position="169"/>
        <end position="194"/>
    </location>
</feature>
<dbReference type="PROSITE" id="PS00211">
    <property type="entry name" value="ABC_TRANSPORTER_1"/>
    <property type="match status" value="1"/>
</dbReference>
<keyword evidence="5 8" id="KW-1133">Transmembrane helix</keyword>
<evidence type="ECO:0000256" key="3">
    <source>
        <dbReference type="ARBA" id="ARBA00022741"/>
    </source>
</evidence>
<dbReference type="Gene3D" id="1.20.1560.10">
    <property type="entry name" value="ABC transporter type 1, transmembrane domain"/>
    <property type="match status" value="2"/>
</dbReference>
<feature type="domain" description="ABC transmembrane type-1" evidence="10">
    <location>
        <begin position="19"/>
        <end position="324"/>
    </location>
</feature>
<comment type="caution">
    <text evidence="11">The sequence shown here is derived from an EMBL/GenBank/DDBJ whole genome shotgun (WGS) entry which is preliminary data.</text>
</comment>
<keyword evidence="12" id="KW-1185">Reference proteome</keyword>
<feature type="domain" description="ABC transporter" evidence="9">
    <location>
        <begin position="364"/>
        <end position="598"/>
    </location>
</feature>
<evidence type="ECO:0000256" key="2">
    <source>
        <dbReference type="ARBA" id="ARBA00022692"/>
    </source>
</evidence>
<dbReference type="InterPro" id="IPR017871">
    <property type="entry name" value="ABC_transporter-like_CS"/>
</dbReference>
<dbReference type="Gene3D" id="3.40.50.300">
    <property type="entry name" value="P-loop containing nucleotide triphosphate hydrolases"/>
    <property type="match status" value="1"/>
</dbReference>
<evidence type="ECO:0000259" key="10">
    <source>
        <dbReference type="PROSITE" id="PS50929"/>
    </source>
</evidence>
<accession>A0ABR8KAU7</accession>
<dbReference type="PROSITE" id="PS50893">
    <property type="entry name" value="ABC_TRANSPORTER_2"/>
    <property type="match status" value="1"/>
</dbReference>
<keyword evidence="7" id="KW-0175">Coiled coil</keyword>
<dbReference type="InterPro" id="IPR027417">
    <property type="entry name" value="P-loop_NTPase"/>
</dbReference>
<evidence type="ECO:0000256" key="8">
    <source>
        <dbReference type="SAM" id="Phobius"/>
    </source>
</evidence>
<evidence type="ECO:0000313" key="12">
    <source>
        <dbReference type="Proteomes" id="UP000637383"/>
    </source>
</evidence>
<evidence type="ECO:0000256" key="5">
    <source>
        <dbReference type="ARBA" id="ARBA00022989"/>
    </source>
</evidence>
<organism evidence="11 12">
    <name type="scientific">Nostoc paludosum FACHB-159</name>
    <dbReference type="NCBI Taxonomy" id="2692908"/>
    <lineage>
        <taxon>Bacteria</taxon>
        <taxon>Bacillati</taxon>
        <taxon>Cyanobacteriota</taxon>
        <taxon>Cyanophyceae</taxon>
        <taxon>Nostocales</taxon>
        <taxon>Nostocaceae</taxon>
        <taxon>Nostoc</taxon>
    </lineage>
</organism>
<gene>
    <name evidence="11" type="ORF">H6H03_15340</name>
</gene>
<keyword evidence="2 8" id="KW-0812">Transmembrane</keyword>
<comment type="subcellular location">
    <subcellularLocation>
        <location evidence="1">Cell membrane</location>
        <topology evidence="1">Multi-pass membrane protein</topology>
    </subcellularLocation>
</comment>
<evidence type="ECO:0000313" key="11">
    <source>
        <dbReference type="EMBL" id="MBD2735252.1"/>
    </source>
</evidence>
<dbReference type="PANTHER" id="PTHR24221">
    <property type="entry name" value="ATP-BINDING CASSETTE SUB-FAMILY B"/>
    <property type="match status" value="1"/>
</dbReference>
<feature type="transmembrane region" description="Helical" evidence="8">
    <location>
        <begin position="74"/>
        <end position="93"/>
    </location>
</feature>
<evidence type="ECO:0000256" key="6">
    <source>
        <dbReference type="ARBA" id="ARBA00023136"/>
    </source>
</evidence>
<dbReference type="InterPro" id="IPR039421">
    <property type="entry name" value="Type_1_exporter"/>
</dbReference>
<keyword evidence="4 11" id="KW-0067">ATP-binding</keyword>
<name>A0ABR8KAU7_9NOSO</name>
<keyword evidence="3" id="KW-0547">Nucleotide-binding</keyword>
<evidence type="ECO:0000256" key="7">
    <source>
        <dbReference type="SAM" id="Coils"/>
    </source>
</evidence>
<dbReference type="InterPro" id="IPR036640">
    <property type="entry name" value="ABC1_TM_sf"/>
</dbReference>
<feature type="transmembrane region" description="Helical" evidence="8">
    <location>
        <begin position="272"/>
        <end position="289"/>
    </location>
</feature>
<dbReference type="SMART" id="SM00382">
    <property type="entry name" value="AAA"/>
    <property type="match status" value="1"/>
</dbReference>
<feature type="coiled-coil region" evidence="7">
    <location>
        <begin position="230"/>
        <end position="257"/>
    </location>
</feature>
<dbReference type="RefSeq" id="WP_190955925.1">
    <property type="nucleotide sequence ID" value="NZ_JACJTU010000013.1"/>
</dbReference>